<sequence length="108" mass="12399">MLGQSVPRAGVGFISKDPQAFHQVLKQNETKGSRFFSIKVEALSDLVDQIQQELWQDKDYKEILKKLARVKSVSDYSFEPQAQLLLFKDIVVIPSYHGLQLDILQKNH</sequence>
<dbReference type="Proteomes" id="UP000765509">
    <property type="component" value="Unassembled WGS sequence"/>
</dbReference>
<protein>
    <submittedName>
        <fullName evidence="1">Uncharacterized protein</fullName>
    </submittedName>
</protein>
<dbReference type="EMBL" id="AVOT02010269">
    <property type="protein sequence ID" value="MBW0489807.1"/>
    <property type="molecule type" value="Genomic_DNA"/>
</dbReference>
<dbReference type="AlphaFoldDB" id="A0A9Q3H3L1"/>
<evidence type="ECO:0000313" key="1">
    <source>
        <dbReference type="EMBL" id="MBW0489807.1"/>
    </source>
</evidence>
<organism evidence="1 2">
    <name type="scientific">Austropuccinia psidii MF-1</name>
    <dbReference type="NCBI Taxonomy" id="1389203"/>
    <lineage>
        <taxon>Eukaryota</taxon>
        <taxon>Fungi</taxon>
        <taxon>Dikarya</taxon>
        <taxon>Basidiomycota</taxon>
        <taxon>Pucciniomycotina</taxon>
        <taxon>Pucciniomycetes</taxon>
        <taxon>Pucciniales</taxon>
        <taxon>Sphaerophragmiaceae</taxon>
        <taxon>Austropuccinia</taxon>
    </lineage>
</organism>
<name>A0A9Q3H3L1_9BASI</name>
<comment type="caution">
    <text evidence="1">The sequence shown here is derived from an EMBL/GenBank/DDBJ whole genome shotgun (WGS) entry which is preliminary data.</text>
</comment>
<accession>A0A9Q3H3L1</accession>
<keyword evidence="2" id="KW-1185">Reference proteome</keyword>
<gene>
    <name evidence="1" type="ORF">O181_029522</name>
</gene>
<proteinExistence type="predicted"/>
<reference evidence="1" key="1">
    <citation type="submission" date="2021-03" db="EMBL/GenBank/DDBJ databases">
        <title>Draft genome sequence of rust myrtle Austropuccinia psidii MF-1, a brazilian biotype.</title>
        <authorList>
            <person name="Quecine M.C."/>
            <person name="Pachon D.M.R."/>
            <person name="Bonatelli M.L."/>
            <person name="Correr F.H."/>
            <person name="Franceschini L.M."/>
            <person name="Leite T.F."/>
            <person name="Margarido G.R.A."/>
            <person name="Almeida C.A."/>
            <person name="Ferrarezi J.A."/>
            <person name="Labate C.A."/>
        </authorList>
    </citation>
    <scope>NUCLEOTIDE SEQUENCE</scope>
    <source>
        <strain evidence="1">MF-1</strain>
    </source>
</reference>
<evidence type="ECO:0000313" key="2">
    <source>
        <dbReference type="Proteomes" id="UP000765509"/>
    </source>
</evidence>